<gene>
    <name evidence="2" type="ORF">B1991_03400</name>
</gene>
<feature type="chain" id="PRO_5020623191" description="DUF2884 domain-containing protein" evidence="1">
    <location>
        <begin position="22"/>
        <end position="261"/>
    </location>
</feature>
<evidence type="ECO:0008006" key="4">
    <source>
        <dbReference type="Google" id="ProtNLM"/>
    </source>
</evidence>
<dbReference type="Proteomes" id="UP000306317">
    <property type="component" value="Unassembled WGS sequence"/>
</dbReference>
<evidence type="ECO:0000313" key="3">
    <source>
        <dbReference type="Proteomes" id="UP000306317"/>
    </source>
</evidence>
<comment type="caution">
    <text evidence="2">The sequence shown here is derived from an EMBL/GenBank/DDBJ whole genome shotgun (WGS) entry which is preliminary data.</text>
</comment>
<protein>
    <recommendedName>
        <fullName evidence="4">DUF2884 domain-containing protein</fullName>
    </recommendedName>
</protein>
<evidence type="ECO:0000256" key="1">
    <source>
        <dbReference type="SAM" id="SignalP"/>
    </source>
</evidence>
<keyword evidence="3" id="KW-1185">Reference proteome</keyword>
<dbReference type="AlphaFoldDB" id="A0A4S3KJU3"/>
<organism evidence="2 3">
    <name type="scientific">Rhodanobacter lindaniclasticus</name>
    <dbReference type="NCBI Taxonomy" id="75310"/>
    <lineage>
        <taxon>Bacteria</taxon>
        <taxon>Pseudomonadati</taxon>
        <taxon>Pseudomonadota</taxon>
        <taxon>Gammaproteobacteria</taxon>
        <taxon>Lysobacterales</taxon>
        <taxon>Rhodanobacteraceae</taxon>
        <taxon>Rhodanobacter</taxon>
    </lineage>
</organism>
<sequence>MRIPFFAVMVAVSLMAAPVQAQDLAATCHASSSYDVTFSPQDVLFDRPTPAPMRVELHEDSLRTDGVAVALTPAQQDRLSVFERDLQALAPRVRQVARNGVDMAAQALREEVAGLGLAAATRVEFDRRLAAHVTELKQRIARSQSTHDWQGDLIQQYANQVSADLMPLVAGDLGQQAINAALAGDMQTAADLRDRAGSLATTLQPRLQQRMQALRPQIEALCPSIQRLARLQQGLRDAHGQPLNLLHVDATSGASAASASD</sequence>
<keyword evidence="1" id="KW-0732">Signal</keyword>
<accession>A0A4S3KJU3</accession>
<feature type="signal peptide" evidence="1">
    <location>
        <begin position="1"/>
        <end position="21"/>
    </location>
</feature>
<dbReference type="Pfam" id="PF11101">
    <property type="entry name" value="DUF2884"/>
    <property type="match status" value="1"/>
</dbReference>
<dbReference type="RefSeq" id="WP_136257303.1">
    <property type="nucleotide sequence ID" value="NZ_MWIO01000012.1"/>
</dbReference>
<name>A0A4S3KJU3_9GAMM</name>
<dbReference type="OrthoDB" id="5951854at2"/>
<proteinExistence type="predicted"/>
<reference evidence="2 3" key="1">
    <citation type="submission" date="2017-02" db="EMBL/GenBank/DDBJ databases">
        <title>Whole genome sequencing of Rhodanobacter lindaniclasticus DSM 17932.</title>
        <authorList>
            <person name="Kumar S."/>
            <person name="Patil P."/>
            <person name="Patil P.B."/>
        </authorList>
    </citation>
    <scope>NUCLEOTIDE SEQUENCE [LARGE SCALE GENOMIC DNA]</scope>
    <source>
        <strain evidence="2 3">DSM 17932</strain>
    </source>
</reference>
<dbReference type="EMBL" id="MWIO01000012">
    <property type="protein sequence ID" value="THD09072.1"/>
    <property type="molecule type" value="Genomic_DNA"/>
</dbReference>
<dbReference type="InterPro" id="IPR021307">
    <property type="entry name" value="DUF2884"/>
</dbReference>
<evidence type="ECO:0000313" key="2">
    <source>
        <dbReference type="EMBL" id="THD09072.1"/>
    </source>
</evidence>